<name>A0A8J8MN27_9FIRM</name>
<feature type="transmembrane region" description="Helical" evidence="1">
    <location>
        <begin position="12"/>
        <end position="31"/>
    </location>
</feature>
<feature type="transmembrane region" description="Helical" evidence="1">
    <location>
        <begin position="237"/>
        <end position="255"/>
    </location>
</feature>
<reference evidence="2" key="1">
    <citation type="submission" date="2020-07" db="EMBL/GenBank/DDBJ databases">
        <title>Vallitalea pronyensis genome.</title>
        <authorList>
            <person name="Postec A."/>
        </authorList>
    </citation>
    <scope>NUCLEOTIDE SEQUENCE</scope>
    <source>
        <strain evidence="2">FatNI3</strain>
    </source>
</reference>
<keyword evidence="3" id="KW-1185">Reference proteome</keyword>
<feature type="transmembrane region" description="Helical" evidence="1">
    <location>
        <begin position="188"/>
        <end position="205"/>
    </location>
</feature>
<dbReference type="EMBL" id="CP058649">
    <property type="protein sequence ID" value="QUI24263.1"/>
    <property type="molecule type" value="Genomic_DNA"/>
</dbReference>
<keyword evidence="1" id="KW-0812">Transmembrane</keyword>
<feature type="transmembrane region" description="Helical" evidence="1">
    <location>
        <begin position="75"/>
        <end position="96"/>
    </location>
</feature>
<keyword evidence="1" id="KW-1133">Transmembrane helix</keyword>
<protein>
    <submittedName>
        <fullName evidence="2">ABC transporter permease subunit</fullName>
    </submittedName>
</protein>
<proteinExistence type="predicted"/>
<feature type="transmembrane region" description="Helical" evidence="1">
    <location>
        <begin position="157"/>
        <end position="181"/>
    </location>
</feature>
<gene>
    <name evidence="2" type="ORF">HZI73_19055</name>
</gene>
<evidence type="ECO:0000313" key="3">
    <source>
        <dbReference type="Proteomes" id="UP000683246"/>
    </source>
</evidence>
<dbReference type="Proteomes" id="UP000683246">
    <property type="component" value="Chromosome"/>
</dbReference>
<dbReference type="RefSeq" id="WP_212694957.1">
    <property type="nucleotide sequence ID" value="NZ_CP058649.1"/>
</dbReference>
<dbReference type="AlphaFoldDB" id="A0A8J8MN27"/>
<dbReference type="PANTHER" id="PTHR43471">
    <property type="entry name" value="ABC TRANSPORTER PERMEASE"/>
    <property type="match status" value="1"/>
</dbReference>
<dbReference type="KEGG" id="vpy:HZI73_19055"/>
<sequence length="264" mass="28946">MNIVLREMRANRKALIIWSLSIIAFVAMGMVKFSSFSAMGEEANEVIEVLPEFMQKAFGFATISLTNIRGYFSIFNMYFILLLGIHASMLGATIIAKEARDKTADFLMVKPITRQQMVTGKVIAAFINLVLLNVVLTVTSIGFVAANNDGESATGAIIAMMGTLLILQCLFFSLGLALSALTKSSKKASSTATGILLAMYILSIAKDLSDNLDFIKYITPFAYFNARDILFNRGIEGVYVVISLVVIIIGLGISYNQYQRKDIL</sequence>
<accession>A0A8J8MN27</accession>
<dbReference type="Pfam" id="PF12679">
    <property type="entry name" value="ABC2_membrane_2"/>
    <property type="match status" value="1"/>
</dbReference>
<feature type="transmembrane region" description="Helical" evidence="1">
    <location>
        <begin position="117"/>
        <end position="145"/>
    </location>
</feature>
<dbReference type="GO" id="GO:0140359">
    <property type="term" value="F:ABC-type transporter activity"/>
    <property type="evidence" value="ECO:0007669"/>
    <property type="project" value="InterPro"/>
</dbReference>
<evidence type="ECO:0000256" key="1">
    <source>
        <dbReference type="SAM" id="Phobius"/>
    </source>
</evidence>
<evidence type="ECO:0000313" key="2">
    <source>
        <dbReference type="EMBL" id="QUI24263.1"/>
    </source>
</evidence>
<dbReference type="PANTHER" id="PTHR43471:SF12">
    <property type="entry name" value="HYPOTHETICAL MEMBRANE PROTEIN, CONSERVED"/>
    <property type="match status" value="1"/>
</dbReference>
<organism evidence="2 3">
    <name type="scientific">Vallitalea pronyensis</name>
    <dbReference type="NCBI Taxonomy" id="1348613"/>
    <lineage>
        <taxon>Bacteria</taxon>
        <taxon>Bacillati</taxon>
        <taxon>Bacillota</taxon>
        <taxon>Clostridia</taxon>
        <taxon>Lachnospirales</taxon>
        <taxon>Vallitaleaceae</taxon>
        <taxon>Vallitalea</taxon>
    </lineage>
</organism>
<dbReference type="GO" id="GO:0005886">
    <property type="term" value="C:plasma membrane"/>
    <property type="evidence" value="ECO:0007669"/>
    <property type="project" value="UniProtKB-SubCell"/>
</dbReference>
<keyword evidence="1" id="KW-0472">Membrane</keyword>